<dbReference type="SUPFAM" id="SSF53850">
    <property type="entry name" value="Periplasmic binding protein-like II"/>
    <property type="match status" value="1"/>
</dbReference>
<comment type="caution">
    <text evidence="7">The sequence shown here is derived from an EMBL/GenBank/DDBJ whole genome shotgun (WGS) entry which is preliminary data.</text>
</comment>
<evidence type="ECO:0000313" key="7">
    <source>
        <dbReference type="EMBL" id="KZS44561.1"/>
    </source>
</evidence>
<dbReference type="OrthoDB" id="9802127at2"/>
<evidence type="ECO:0000256" key="4">
    <source>
        <dbReference type="ARBA" id="ARBA00022729"/>
    </source>
</evidence>
<name>A0A163FUD1_9BACL</name>
<dbReference type="InterPro" id="IPR005669">
    <property type="entry name" value="Thiosulph/SO4-bd"/>
</dbReference>
<evidence type="ECO:0000256" key="6">
    <source>
        <dbReference type="SAM" id="SignalP"/>
    </source>
</evidence>
<organism evidence="7 8">
    <name type="scientific">Paenibacillus glucanolyticus</name>
    <dbReference type="NCBI Taxonomy" id="59843"/>
    <lineage>
        <taxon>Bacteria</taxon>
        <taxon>Bacillati</taxon>
        <taxon>Bacillota</taxon>
        <taxon>Bacilli</taxon>
        <taxon>Bacillales</taxon>
        <taxon>Paenibacillaceae</taxon>
        <taxon>Paenibacillus</taxon>
    </lineage>
</organism>
<dbReference type="Pfam" id="PF13531">
    <property type="entry name" value="SBP_bac_11"/>
    <property type="match status" value="1"/>
</dbReference>
<dbReference type="Gene3D" id="3.40.190.10">
    <property type="entry name" value="Periplasmic binding protein-like II"/>
    <property type="match status" value="2"/>
</dbReference>
<comment type="subcellular location">
    <subcellularLocation>
        <location evidence="1">Periplasm</location>
    </subcellularLocation>
</comment>
<feature type="chain" id="PRO_5007842759" evidence="6">
    <location>
        <begin position="31"/>
        <end position="352"/>
    </location>
</feature>
<dbReference type="GO" id="GO:0042597">
    <property type="term" value="C:periplasmic space"/>
    <property type="evidence" value="ECO:0007669"/>
    <property type="project" value="UniProtKB-SubCell"/>
</dbReference>
<proteinExistence type="inferred from homology"/>
<dbReference type="GO" id="GO:1902358">
    <property type="term" value="P:sulfate transmembrane transport"/>
    <property type="evidence" value="ECO:0007669"/>
    <property type="project" value="InterPro"/>
</dbReference>
<dbReference type="NCBIfam" id="TIGR00971">
    <property type="entry name" value="3a0106s03"/>
    <property type="match status" value="1"/>
</dbReference>
<dbReference type="PANTHER" id="PTHR30368">
    <property type="entry name" value="SULFATE-BINDING PROTEIN"/>
    <property type="match status" value="1"/>
</dbReference>
<evidence type="ECO:0000256" key="5">
    <source>
        <dbReference type="ARBA" id="ARBA00022764"/>
    </source>
</evidence>
<keyword evidence="3" id="KW-0813">Transport</keyword>
<dbReference type="PROSITE" id="PS51257">
    <property type="entry name" value="PROKAR_LIPOPROTEIN"/>
    <property type="match status" value="1"/>
</dbReference>
<evidence type="ECO:0000313" key="8">
    <source>
        <dbReference type="Proteomes" id="UP000076796"/>
    </source>
</evidence>
<dbReference type="GeneID" id="97553747"/>
<dbReference type="EMBL" id="LWMH01000002">
    <property type="protein sequence ID" value="KZS44561.1"/>
    <property type="molecule type" value="Genomic_DNA"/>
</dbReference>
<evidence type="ECO:0000256" key="3">
    <source>
        <dbReference type="ARBA" id="ARBA00022448"/>
    </source>
</evidence>
<evidence type="ECO:0000256" key="2">
    <source>
        <dbReference type="ARBA" id="ARBA00006099"/>
    </source>
</evidence>
<dbReference type="RefSeq" id="WP_063480467.1">
    <property type="nucleotide sequence ID" value="NZ_CP147845.1"/>
</dbReference>
<gene>
    <name evidence="7" type="ORF">AWU65_31410</name>
</gene>
<dbReference type="AlphaFoldDB" id="A0A163FUD1"/>
<comment type="similarity">
    <text evidence="2">Belongs to the prokaryotic sulfate-binding protein family.</text>
</comment>
<dbReference type="GO" id="GO:0140104">
    <property type="term" value="F:molecular carrier activity"/>
    <property type="evidence" value="ECO:0007669"/>
    <property type="project" value="InterPro"/>
</dbReference>
<dbReference type="PANTHER" id="PTHR30368:SF2">
    <property type="entry name" value="SULFATE-BINDING PROTEIN"/>
    <property type="match status" value="1"/>
</dbReference>
<keyword evidence="4 6" id="KW-0732">Signal</keyword>
<dbReference type="STRING" id="59843.A3958_03675"/>
<keyword evidence="5" id="KW-0574">Periplasm</keyword>
<keyword evidence="8" id="KW-1185">Reference proteome</keyword>
<accession>A0A163FUD1</accession>
<protein>
    <submittedName>
        <fullName evidence="7">Sulfate ABC transporter substrate-binding protein</fullName>
    </submittedName>
</protein>
<dbReference type="Proteomes" id="UP000076796">
    <property type="component" value="Unassembled WGS sequence"/>
</dbReference>
<reference evidence="7" key="1">
    <citation type="journal article" date="2016" name="Genome Announc.">
        <title>Draft genomes of two strains of Paenibacillus glucanolyticus with capability to degrade lignocellulose.</title>
        <authorList>
            <person name="Mathews S.L."/>
            <person name="Pawlak J."/>
            <person name="Grunden A.M."/>
        </authorList>
    </citation>
    <scope>NUCLEOTIDE SEQUENCE [LARGE SCALE GENOMIC DNA]</scope>
    <source>
        <strain evidence="7">SLM1</strain>
    </source>
</reference>
<evidence type="ECO:0000256" key="1">
    <source>
        <dbReference type="ARBA" id="ARBA00004418"/>
    </source>
</evidence>
<feature type="signal peptide" evidence="6">
    <location>
        <begin position="1"/>
        <end position="30"/>
    </location>
</feature>
<sequence length="352" mass="38578">MRILNIKRTSFLLAGMALLFSLLVAGCASDDPAGEEVTSPSGERTLVLGAYSVVRDAMSEIIPAFQAEWKEQTGEIINFQESYEASGTQARAITGGFEADVTLLAMEGDVDKLVRSGLVDPEWKSQPYSGMVTRSIVVLGTREGNPKGIQDFDDLTRSDVKVLYPNPKTSGGAQWDINAIYGAGLKQSEENGKRDPAQAKAFLEAVHRNVESLDKSGRASMAAFEYGVGDVIVTYENELLARIAQGVQYDIVVPEHTMLIENPAAVVERFADKHGNQDVAAAFVDYLRTPEAQNIFVKYGFRPVEESVLAQTKHQFANPPGLFDIGYLGGWDQVRETLYSRRGVWYQVLAGL</sequence>